<dbReference type="EMBL" id="JBBUTH010000001">
    <property type="protein sequence ID" value="MEK8049078.1"/>
    <property type="molecule type" value="Genomic_DNA"/>
</dbReference>
<gene>
    <name evidence="4" type="ORF">AACH10_02395</name>
</gene>
<dbReference type="Proteomes" id="UP001365405">
    <property type="component" value="Unassembled WGS sequence"/>
</dbReference>
<evidence type="ECO:0000313" key="4">
    <source>
        <dbReference type="EMBL" id="MEK8049078.1"/>
    </source>
</evidence>
<proteinExistence type="predicted"/>
<dbReference type="CDD" id="cd04301">
    <property type="entry name" value="NAT_SF"/>
    <property type="match status" value="1"/>
</dbReference>
<keyword evidence="5" id="KW-1185">Reference proteome</keyword>
<dbReference type="PANTHER" id="PTHR43877">
    <property type="entry name" value="AMINOALKYLPHOSPHONATE N-ACETYLTRANSFERASE-RELATED-RELATED"/>
    <property type="match status" value="1"/>
</dbReference>
<dbReference type="RefSeq" id="WP_341408751.1">
    <property type="nucleotide sequence ID" value="NZ_JBBUTH010000001.1"/>
</dbReference>
<dbReference type="PROSITE" id="PS51186">
    <property type="entry name" value="GNAT"/>
    <property type="match status" value="1"/>
</dbReference>
<keyword evidence="2" id="KW-0012">Acyltransferase</keyword>
<evidence type="ECO:0000256" key="2">
    <source>
        <dbReference type="ARBA" id="ARBA00023315"/>
    </source>
</evidence>
<sequence length="157" mass="17466">MTGTPPAWQLLPASADDFDALAELRIAAMRESLERVGRFDPQRARERLRAGFSPAHTRHIVAGGQRVGFVVVLPQPVSDDAPAHWRLEHLYLHPDAQGRGLGAAVLRQVMAEADAAGLELRLGALRDSDANRFYLRHGFALIGRSEFDNHYRRLAPR</sequence>
<feature type="domain" description="N-acetyltransferase" evidence="3">
    <location>
        <begin position="8"/>
        <end position="157"/>
    </location>
</feature>
<keyword evidence="1" id="KW-0808">Transferase</keyword>
<dbReference type="InterPro" id="IPR016181">
    <property type="entry name" value="Acyl_CoA_acyltransferase"/>
</dbReference>
<accession>A0ABU9CB28</accession>
<dbReference type="InterPro" id="IPR050832">
    <property type="entry name" value="Bact_Acetyltransf"/>
</dbReference>
<name>A0ABU9CB28_9BURK</name>
<protein>
    <submittedName>
        <fullName evidence="4">GNAT family N-acetyltransferase</fullName>
    </submittedName>
</protein>
<comment type="caution">
    <text evidence="4">The sequence shown here is derived from an EMBL/GenBank/DDBJ whole genome shotgun (WGS) entry which is preliminary data.</text>
</comment>
<reference evidence="4 5" key="1">
    <citation type="submission" date="2024-04" db="EMBL/GenBank/DDBJ databases">
        <title>Novel species of the genus Ideonella isolated from streams.</title>
        <authorList>
            <person name="Lu H."/>
        </authorList>
    </citation>
    <scope>NUCLEOTIDE SEQUENCE [LARGE SCALE GENOMIC DNA]</scope>
    <source>
        <strain evidence="4 5">DXS22W</strain>
    </source>
</reference>
<organism evidence="4 5">
    <name type="scientific">Pseudaquabacterium inlustre</name>
    <dbReference type="NCBI Taxonomy" id="2984192"/>
    <lineage>
        <taxon>Bacteria</taxon>
        <taxon>Pseudomonadati</taxon>
        <taxon>Pseudomonadota</taxon>
        <taxon>Betaproteobacteria</taxon>
        <taxon>Burkholderiales</taxon>
        <taxon>Sphaerotilaceae</taxon>
        <taxon>Pseudaquabacterium</taxon>
    </lineage>
</organism>
<dbReference type="SUPFAM" id="SSF55729">
    <property type="entry name" value="Acyl-CoA N-acyltransferases (Nat)"/>
    <property type="match status" value="1"/>
</dbReference>
<dbReference type="Gene3D" id="3.40.630.30">
    <property type="match status" value="1"/>
</dbReference>
<dbReference type="InterPro" id="IPR000182">
    <property type="entry name" value="GNAT_dom"/>
</dbReference>
<dbReference type="Pfam" id="PF13508">
    <property type="entry name" value="Acetyltransf_7"/>
    <property type="match status" value="1"/>
</dbReference>
<evidence type="ECO:0000259" key="3">
    <source>
        <dbReference type="PROSITE" id="PS51186"/>
    </source>
</evidence>
<evidence type="ECO:0000256" key="1">
    <source>
        <dbReference type="ARBA" id="ARBA00022679"/>
    </source>
</evidence>
<evidence type="ECO:0000313" key="5">
    <source>
        <dbReference type="Proteomes" id="UP001365405"/>
    </source>
</evidence>